<dbReference type="Pfam" id="PF13581">
    <property type="entry name" value="HATPase_c_2"/>
    <property type="match status" value="1"/>
</dbReference>
<evidence type="ECO:0000313" key="2">
    <source>
        <dbReference type="EMBL" id="MRD49107.1"/>
    </source>
</evidence>
<dbReference type="RefSeq" id="WP_153586414.1">
    <property type="nucleotide sequence ID" value="NZ_WJBU01000019.1"/>
</dbReference>
<dbReference type="InterPro" id="IPR001932">
    <property type="entry name" value="PPM-type_phosphatase-like_dom"/>
</dbReference>
<dbReference type="Gene3D" id="3.30.565.10">
    <property type="entry name" value="Histidine kinase-like ATPase, C-terminal domain"/>
    <property type="match status" value="1"/>
</dbReference>
<evidence type="ECO:0000259" key="1">
    <source>
        <dbReference type="SMART" id="SM00331"/>
    </source>
</evidence>
<accession>A0A844BCD4</accession>
<dbReference type="InterPro" id="IPR036457">
    <property type="entry name" value="PPM-type-like_dom_sf"/>
</dbReference>
<dbReference type="AlphaFoldDB" id="A0A844BCD4"/>
<dbReference type="InterPro" id="IPR039248">
    <property type="entry name" value="Ptase_RsbX"/>
</dbReference>
<sequence>MEATLDVTEQSQVAQARRMVIDYASRYGLSEADTGRAALVATEAGTNLVKYGKDGVITVDGFCKGPAQGIDIIVTDRGPGFADFAVAARDGYSTGASLGIGLGVITRASDFFDVYSVVPQGTAFLSRIARGGLLPVEDGLRVAGRSTPKRGQVECGDAWGFERAGRWQRLCVADGLGHGPLAASAATQAVDIFRAAPESDTPADILRRAHAGLRSTRGVVMGVIAIDTQAHEAVFSGVGNISGAVHSGARPHHLLSVDGVVGYNMRAARDQAMPWAAGAGVLMASDGLSSRASLSRYPGLLERHPALVAAVMYRDFARDSDDATVAVAIDA</sequence>
<dbReference type="SMART" id="SM00331">
    <property type="entry name" value="PP2C_SIG"/>
    <property type="match status" value="1"/>
</dbReference>
<dbReference type="InterPro" id="IPR003594">
    <property type="entry name" value="HATPase_dom"/>
</dbReference>
<evidence type="ECO:0000313" key="3">
    <source>
        <dbReference type="Proteomes" id="UP000487350"/>
    </source>
</evidence>
<dbReference type="PANTHER" id="PTHR35801">
    <property type="entry name" value="PHOSPHOSERINE PHOSPHATASE RSBX"/>
    <property type="match status" value="1"/>
</dbReference>
<dbReference type="InterPro" id="IPR036890">
    <property type="entry name" value="HATPase_C_sf"/>
</dbReference>
<dbReference type="SUPFAM" id="SSF55874">
    <property type="entry name" value="ATPase domain of HSP90 chaperone/DNA topoisomerase II/histidine kinase"/>
    <property type="match status" value="1"/>
</dbReference>
<gene>
    <name evidence="2" type="ORF">GHT07_17665</name>
</gene>
<feature type="domain" description="PPM-type phosphatase" evidence="1">
    <location>
        <begin position="137"/>
        <end position="331"/>
    </location>
</feature>
<dbReference type="Pfam" id="PF07228">
    <property type="entry name" value="SpoIIE"/>
    <property type="match status" value="1"/>
</dbReference>
<keyword evidence="3" id="KW-1185">Reference proteome</keyword>
<dbReference type="EMBL" id="WJBU01000019">
    <property type="protein sequence ID" value="MRD49107.1"/>
    <property type="molecule type" value="Genomic_DNA"/>
</dbReference>
<comment type="caution">
    <text evidence="2">The sequence shown here is derived from an EMBL/GenBank/DDBJ whole genome shotgun (WGS) entry which is preliminary data.</text>
</comment>
<dbReference type="PANTHER" id="PTHR35801:SF1">
    <property type="entry name" value="PHOSPHOSERINE PHOSPHATASE RSBX"/>
    <property type="match status" value="1"/>
</dbReference>
<name>A0A844BCD4_9BURK</name>
<reference evidence="2 3" key="1">
    <citation type="submission" date="2019-11" db="EMBL/GenBank/DDBJ databases">
        <title>Caenimonas koreensis gen. nov., sp. nov., isolated from activated sludge.</title>
        <authorList>
            <person name="Seung H.R."/>
        </authorList>
    </citation>
    <scope>NUCLEOTIDE SEQUENCE [LARGE SCALE GENOMIC DNA]</scope>
    <source>
        <strain evidence="2 3">EMB320</strain>
    </source>
</reference>
<dbReference type="Proteomes" id="UP000487350">
    <property type="component" value="Unassembled WGS sequence"/>
</dbReference>
<protein>
    <submittedName>
        <fullName evidence="2">SpoIIE family protein phosphatase</fullName>
    </submittedName>
</protein>
<dbReference type="Gene3D" id="3.60.40.10">
    <property type="entry name" value="PPM-type phosphatase domain"/>
    <property type="match status" value="1"/>
</dbReference>
<proteinExistence type="predicted"/>
<dbReference type="OrthoDB" id="479131at2"/>
<organism evidence="2 3">
    <name type="scientific">Caenimonas koreensis DSM 17982</name>
    <dbReference type="NCBI Taxonomy" id="1121255"/>
    <lineage>
        <taxon>Bacteria</taxon>
        <taxon>Pseudomonadati</taxon>
        <taxon>Pseudomonadota</taxon>
        <taxon>Betaproteobacteria</taxon>
        <taxon>Burkholderiales</taxon>
        <taxon>Comamonadaceae</taxon>
        <taxon>Caenimonas</taxon>
    </lineage>
</organism>
<dbReference type="SUPFAM" id="SSF81606">
    <property type="entry name" value="PP2C-like"/>
    <property type="match status" value="1"/>
</dbReference>